<feature type="chain" id="PRO_5043321288" evidence="5">
    <location>
        <begin position="18"/>
        <end position="308"/>
    </location>
</feature>
<feature type="compositionally biased region" description="Low complexity" evidence="4">
    <location>
        <begin position="264"/>
        <end position="281"/>
    </location>
</feature>
<dbReference type="SMART" id="SM00248">
    <property type="entry name" value="ANK"/>
    <property type="match status" value="2"/>
</dbReference>
<evidence type="ECO:0000256" key="3">
    <source>
        <dbReference type="ARBA" id="ARBA00038122"/>
    </source>
</evidence>
<evidence type="ECO:0000313" key="6">
    <source>
        <dbReference type="EMBL" id="EKC30959.1"/>
    </source>
</evidence>
<feature type="signal peptide" evidence="5">
    <location>
        <begin position="1"/>
        <end position="17"/>
    </location>
</feature>
<protein>
    <submittedName>
        <fullName evidence="6">Ankyrin repeat domain-containing protein 57</fullName>
    </submittedName>
</protein>
<evidence type="ECO:0000256" key="1">
    <source>
        <dbReference type="ARBA" id="ARBA00022737"/>
    </source>
</evidence>
<dbReference type="PROSITE" id="PS50088">
    <property type="entry name" value="ANK_REPEAT"/>
    <property type="match status" value="1"/>
</dbReference>
<feature type="region of interest" description="Disordered" evidence="4">
    <location>
        <begin position="50"/>
        <end position="89"/>
    </location>
</feature>
<evidence type="ECO:0000256" key="4">
    <source>
        <dbReference type="SAM" id="MobiDB-lite"/>
    </source>
</evidence>
<dbReference type="SUPFAM" id="SSF48403">
    <property type="entry name" value="Ankyrin repeat"/>
    <property type="match status" value="1"/>
</dbReference>
<proteinExistence type="inferred from homology"/>
<organism evidence="6">
    <name type="scientific">Magallana gigas</name>
    <name type="common">Pacific oyster</name>
    <name type="synonym">Crassostrea gigas</name>
    <dbReference type="NCBI Taxonomy" id="29159"/>
    <lineage>
        <taxon>Eukaryota</taxon>
        <taxon>Metazoa</taxon>
        <taxon>Spiralia</taxon>
        <taxon>Lophotrochozoa</taxon>
        <taxon>Mollusca</taxon>
        <taxon>Bivalvia</taxon>
        <taxon>Autobranchia</taxon>
        <taxon>Pteriomorphia</taxon>
        <taxon>Ostreida</taxon>
        <taxon>Ostreoidea</taxon>
        <taxon>Ostreidae</taxon>
        <taxon>Magallana</taxon>
    </lineage>
</organism>
<dbReference type="EMBL" id="JH818703">
    <property type="protein sequence ID" value="EKC30959.1"/>
    <property type="molecule type" value="Genomic_DNA"/>
</dbReference>
<dbReference type="Pfam" id="PF12796">
    <property type="entry name" value="Ank_2"/>
    <property type="match status" value="1"/>
</dbReference>
<keyword evidence="1" id="KW-0677">Repeat</keyword>
<dbReference type="HOGENOM" id="CLU_903844_0_0_1"/>
<accession>K1QIE7</accession>
<keyword evidence="2" id="KW-0040">ANK repeat</keyword>
<dbReference type="Gene3D" id="1.25.40.20">
    <property type="entry name" value="Ankyrin repeat-containing domain"/>
    <property type="match status" value="1"/>
</dbReference>
<sequence length="308" mass="34311">MPRDLIIYSLLLTYKLALPPFQNSGPATSEDDVNASVVSVRERAHHLNRMESESELQKMTEAQCVKSQRSTKDRDGYPDEDSQSSGSCFNLDSEEKEWIVASSSSDYHPMHKMLTKNPNLVNIKTALHWAAKHGKPEVIKLLASQRNVDINKRTGYTALHLAAMHGHEEIIELLVSTYKADANLRDYSGKKAKQYLRNTASTKAQRSGRSLDDSFTRSASFRRSKQVKAISNLIHGSSSGVKAMFRTTWTGSADELGRNRMSRSRSPSATPPTSGHSSPSPQRRETHNIHDTPNCSGYVVVKHVFVDG</sequence>
<reference evidence="6" key="1">
    <citation type="journal article" date="2012" name="Nature">
        <title>The oyster genome reveals stress adaptation and complexity of shell formation.</title>
        <authorList>
            <person name="Zhang G."/>
            <person name="Fang X."/>
            <person name="Guo X."/>
            <person name="Li L."/>
            <person name="Luo R."/>
            <person name="Xu F."/>
            <person name="Yang P."/>
            <person name="Zhang L."/>
            <person name="Wang X."/>
            <person name="Qi H."/>
            <person name="Xiong Z."/>
            <person name="Que H."/>
            <person name="Xie Y."/>
            <person name="Holland P.W."/>
            <person name="Paps J."/>
            <person name="Zhu Y."/>
            <person name="Wu F."/>
            <person name="Chen Y."/>
            <person name="Wang J."/>
            <person name="Peng C."/>
            <person name="Meng J."/>
            <person name="Yang L."/>
            <person name="Liu J."/>
            <person name="Wen B."/>
            <person name="Zhang N."/>
            <person name="Huang Z."/>
            <person name="Zhu Q."/>
            <person name="Feng Y."/>
            <person name="Mount A."/>
            <person name="Hedgecock D."/>
            <person name="Xu Z."/>
            <person name="Liu Y."/>
            <person name="Domazet-Loso T."/>
            <person name="Du Y."/>
            <person name="Sun X."/>
            <person name="Zhang S."/>
            <person name="Liu B."/>
            <person name="Cheng P."/>
            <person name="Jiang X."/>
            <person name="Li J."/>
            <person name="Fan D."/>
            <person name="Wang W."/>
            <person name="Fu W."/>
            <person name="Wang T."/>
            <person name="Wang B."/>
            <person name="Zhang J."/>
            <person name="Peng Z."/>
            <person name="Li Y."/>
            <person name="Li N."/>
            <person name="Wang J."/>
            <person name="Chen M."/>
            <person name="He Y."/>
            <person name="Tan F."/>
            <person name="Song X."/>
            <person name="Zheng Q."/>
            <person name="Huang R."/>
            <person name="Yang H."/>
            <person name="Du X."/>
            <person name="Chen L."/>
            <person name="Yang M."/>
            <person name="Gaffney P.M."/>
            <person name="Wang S."/>
            <person name="Luo L."/>
            <person name="She Z."/>
            <person name="Ming Y."/>
            <person name="Huang W."/>
            <person name="Zhang S."/>
            <person name="Huang B."/>
            <person name="Zhang Y."/>
            <person name="Qu T."/>
            <person name="Ni P."/>
            <person name="Miao G."/>
            <person name="Wang J."/>
            <person name="Wang Q."/>
            <person name="Steinberg C.E."/>
            <person name="Wang H."/>
            <person name="Li N."/>
            <person name="Qian L."/>
            <person name="Zhang G."/>
            <person name="Li Y."/>
            <person name="Yang H."/>
            <person name="Liu X."/>
            <person name="Wang J."/>
            <person name="Yin Y."/>
            <person name="Wang J."/>
        </authorList>
    </citation>
    <scope>NUCLEOTIDE SEQUENCE [LARGE SCALE GENOMIC DNA]</scope>
    <source>
        <strain evidence="6">05x7-T-G4-1.051#20</strain>
    </source>
</reference>
<keyword evidence="5" id="KW-0732">Signal</keyword>
<evidence type="ECO:0000256" key="2">
    <source>
        <dbReference type="ARBA" id="ARBA00023043"/>
    </source>
</evidence>
<gene>
    <name evidence="6" type="ORF">CGI_10019759</name>
</gene>
<dbReference type="AlphaFoldDB" id="K1QIE7"/>
<dbReference type="PROSITE" id="PS50297">
    <property type="entry name" value="ANK_REP_REGION"/>
    <property type="match status" value="1"/>
</dbReference>
<comment type="similarity">
    <text evidence="3">Belongs to the SOWAH family.</text>
</comment>
<dbReference type="PANTHER" id="PTHR14491">
    <property type="entry name" value="SOSONDOWAH, ISOFORM G"/>
    <property type="match status" value="1"/>
</dbReference>
<dbReference type="InterPro" id="IPR002110">
    <property type="entry name" value="Ankyrin_rpt"/>
</dbReference>
<dbReference type="PANTHER" id="PTHR14491:SF7">
    <property type="entry name" value="SOSONDOWAH, ISOFORM G"/>
    <property type="match status" value="1"/>
</dbReference>
<dbReference type="InterPro" id="IPR036770">
    <property type="entry name" value="Ankyrin_rpt-contain_sf"/>
</dbReference>
<evidence type="ECO:0000256" key="5">
    <source>
        <dbReference type="SAM" id="SignalP"/>
    </source>
</evidence>
<name>K1QIE7_MAGGI</name>
<dbReference type="InParanoid" id="K1QIE7"/>
<feature type="region of interest" description="Disordered" evidence="4">
    <location>
        <begin position="252"/>
        <end position="294"/>
    </location>
</feature>